<keyword evidence="3" id="KW-1185">Reference proteome</keyword>
<dbReference type="PANTHER" id="PTHR45947:SF3">
    <property type="entry name" value="SULFOQUINOVOSYL TRANSFERASE SQD2"/>
    <property type="match status" value="1"/>
</dbReference>
<dbReference type="Proteomes" id="UP000291072">
    <property type="component" value="Unassembled WGS sequence"/>
</dbReference>
<dbReference type="SUPFAM" id="SSF53756">
    <property type="entry name" value="UDP-Glycosyltransferase/glycogen phosphorylase"/>
    <property type="match status" value="1"/>
</dbReference>
<reference evidence="2 3" key="1">
    <citation type="submission" date="2018-02" db="EMBL/GenBank/DDBJ databases">
        <title>Mycoplasma marinum and Mycoplasma todarodis sp. nov., moderately halophilic and psychrotolerant mycoplasmas isolated from cephalopods.</title>
        <authorList>
            <person name="Viver T."/>
        </authorList>
    </citation>
    <scope>NUCLEOTIDE SEQUENCE [LARGE SCALE GENOMIC DNA]</scope>
    <source>
        <strain evidence="2 3">5H</strain>
    </source>
</reference>
<name>A0A4R0XTK9_9MOLU</name>
<dbReference type="GO" id="GO:0016757">
    <property type="term" value="F:glycosyltransferase activity"/>
    <property type="evidence" value="ECO:0007669"/>
    <property type="project" value="InterPro"/>
</dbReference>
<dbReference type="AlphaFoldDB" id="A0A4R0XTK9"/>
<dbReference type="OrthoDB" id="9787111at2"/>
<evidence type="ECO:0000313" key="2">
    <source>
        <dbReference type="EMBL" id="TCG11834.1"/>
    </source>
</evidence>
<comment type="caution">
    <text evidence="2">The sequence shown here is derived from an EMBL/GenBank/DDBJ whole genome shotgun (WGS) entry which is preliminary data.</text>
</comment>
<proteinExistence type="predicted"/>
<evidence type="ECO:0000313" key="3">
    <source>
        <dbReference type="Proteomes" id="UP000291072"/>
    </source>
</evidence>
<dbReference type="Gene3D" id="3.40.50.2000">
    <property type="entry name" value="Glycogen Phosphorylase B"/>
    <property type="match status" value="2"/>
</dbReference>
<dbReference type="InterPro" id="IPR001296">
    <property type="entry name" value="Glyco_trans_1"/>
</dbReference>
<evidence type="ECO:0000259" key="1">
    <source>
        <dbReference type="Pfam" id="PF00534"/>
    </source>
</evidence>
<dbReference type="RefSeq" id="WP_131613155.1">
    <property type="nucleotide sequence ID" value="NZ_PSZP01000003.1"/>
</dbReference>
<dbReference type="CDD" id="cd03801">
    <property type="entry name" value="GT4_PimA-like"/>
    <property type="match status" value="1"/>
</dbReference>
<accession>A0A4R0XTK9</accession>
<sequence>MMKVLFINSKHLNAPGGAERFAKVTMDVLGDEHEYSEIFEIDDLKVKKNKDITSILIKNKRNDFLNRVDIIFSSLFTSSKKRKINRKINEYNPDVIIVNNGITSGCSYISKKNLKKRKVFIIQHTDINVTVGVGSFIKKTLFKLVTLKSKYVNWVAFSNKSLSESEKHFKFKQGHSLPLFSKKNHAKKTRPTDVIFVGRLSQEKNIPLLNEVFSKIPELKKVIIGRGEQAKYIDLKMENLKYYDFLENEKTVNEISKSKMLFSCSDFEGFSYVAVEAINNGVPIMIKDNFLEAETLSGKGKRGFCYKGNDPIEISNLIKSNINFFKEKEYVEHIKRFEEFSSQKCKEKIKKIFTT</sequence>
<dbReference type="InterPro" id="IPR050194">
    <property type="entry name" value="Glycosyltransferase_grp1"/>
</dbReference>
<dbReference type="EMBL" id="PSZP01000003">
    <property type="protein sequence ID" value="TCG11834.1"/>
    <property type="molecule type" value="Genomic_DNA"/>
</dbReference>
<protein>
    <recommendedName>
        <fullName evidence="1">Glycosyl transferase family 1 domain-containing protein</fullName>
    </recommendedName>
</protein>
<dbReference type="Pfam" id="PF00534">
    <property type="entry name" value="Glycos_transf_1"/>
    <property type="match status" value="1"/>
</dbReference>
<gene>
    <name evidence="2" type="ORF">C4B25_00755</name>
</gene>
<dbReference type="PANTHER" id="PTHR45947">
    <property type="entry name" value="SULFOQUINOVOSYL TRANSFERASE SQD2"/>
    <property type="match status" value="1"/>
</dbReference>
<feature type="domain" description="Glycosyl transferase family 1" evidence="1">
    <location>
        <begin position="182"/>
        <end position="320"/>
    </location>
</feature>
<organism evidence="2 3">
    <name type="scientific">Mycoplasma todarodis</name>
    <dbReference type="NCBI Taxonomy" id="1937191"/>
    <lineage>
        <taxon>Bacteria</taxon>
        <taxon>Bacillati</taxon>
        <taxon>Mycoplasmatota</taxon>
        <taxon>Mollicutes</taxon>
        <taxon>Mycoplasmataceae</taxon>
        <taxon>Mycoplasma</taxon>
    </lineage>
</organism>